<dbReference type="GO" id="GO:0016810">
    <property type="term" value="F:hydrolase activity, acting on carbon-nitrogen (but not peptide) bonds"/>
    <property type="evidence" value="ECO:0007669"/>
    <property type="project" value="InterPro"/>
</dbReference>
<dbReference type="InterPro" id="IPR011330">
    <property type="entry name" value="Glyco_hydro/deAcase_b/a-brl"/>
</dbReference>
<dbReference type="STRING" id="375760.SAMN04488073_2085"/>
<dbReference type="EMBL" id="FOYV01000001">
    <property type="protein sequence ID" value="SFR48524.1"/>
    <property type="molecule type" value="Genomic_DNA"/>
</dbReference>
<gene>
    <name evidence="2" type="ORF">SAMN04488073_2085</name>
</gene>
<proteinExistence type="predicted"/>
<dbReference type="AlphaFoldDB" id="A0A1I6H277"/>
<dbReference type="PANTHER" id="PTHR43123:SF4">
    <property type="entry name" value="POLYSACCHARIDE DEACETYLASE"/>
    <property type="match status" value="1"/>
</dbReference>
<organism evidence="2 3">
    <name type="scientific">Marinobacter gudaonensis</name>
    <dbReference type="NCBI Taxonomy" id="375760"/>
    <lineage>
        <taxon>Bacteria</taxon>
        <taxon>Pseudomonadati</taxon>
        <taxon>Pseudomonadota</taxon>
        <taxon>Gammaproteobacteria</taxon>
        <taxon>Pseudomonadales</taxon>
        <taxon>Marinobacteraceae</taxon>
        <taxon>Marinobacter</taxon>
    </lineage>
</organism>
<reference evidence="3" key="1">
    <citation type="submission" date="2016-10" db="EMBL/GenBank/DDBJ databases">
        <authorList>
            <person name="Varghese N."/>
            <person name="Submissions S."/>
        </authorList>
    </citation>
    <scope>NUCLEOTIDE SEQUENCE [LARGE SCALE GENOMIC DNA]</scope>
    <source>
        <strain evidence="3">CGMCC 1.6294</strain>
    </source>
</reference>
<dbReference type="PROSITE" id="PS51677">
    <property type="entry name" value="NODB"/>
    <property type="match status" value="1"/>
</dbReference>
<evidence type="ECO:0000313" key="3">
    <source>
        <dbReference type="Proteomes" id="UP000199290"/>
    </source>
</evidence>
<evidence type="ECO:0000259" key="1">
    <source>
        <dbReference type="PROSITE" id="PS51677"/>
    </source>
</evidence>
<sequence>MTRDLSCAIKRLDKDFLWPENSRLAVNLNIAYEMWTPGACSSVNPMGNVLSGDRIDPNADSYGRYNANAGARRLFDIAERHGVAASVFTSGRVAEHHAGELKRRADVGHEIIGHSYGQDMLFPYLSEDEVEDNIATSTRLLEQATGRRPRGWISPRITSDLAVQQRLARHGYQWHGDALDDDVPYLQQFDDSEILAIPFTIDFNDLPHAMRFGRTPAQFVDMFYLTVDKLLASNRETLILDVIVHGHCYGRPAGAWAFEDIVRRCVDQPGVWVTTRGQIFDYVRPFFDD</sequence>
<feature type="domain" description="NodB homology" evidence="1">
    <location>
        <begin position="49"/>
        <end position="274"/>
    </location>
</feature>
<dbReference type="Gene3D" id="3.20.20.370">
    <property type="entry name" value="Glycoside hydrolase/deacetylase"/>
    <property type="match status" value="1"/>
</dbReference>
<accession>A0A1I6H277</accession>
<keyword evidence="3" id="KW-1185">Reference proteome</keyword>
<dbReference type="SUPFAM" id="SSF88713">
    <property type="entry name" value="Glycoside hydrolase/deacetylase"/>
    <property type="match status" value="1"/>
</dbReference>
<dbReference type="OrthoDB" id="9787041at2"/>
<dbReference type="GO" id="GO:0005975">
    <property type="term" value="P:carbohydrate metabolic process"/>
    <property type="evidence" value="ECO:0007669"/>
    <property type="project" value="InterPro"/>
</dbReference>
<dbReference type="Proteomes" id="UP000199290">
    <property type="component" value="Unassembled WGS sequence"/>
</dbReference>
<evidence type="ECO:0000313" key="2">
    <source>
        <dbReference type="EMBL" id="SFR48524.1"/>
    </source>
</evidence>
<dbReference type="InterPro" id="IPR002509">
    <property type="entry name" value="NODB_dom"/>
</dbReference>
<dbReference type="Pfam" id="PF01522">
    <property type="entry name" value="Polysacc_deac_1"/>
    <property type="match status" value="1"/>
</dbReference>
<dbReference type="PANTHER" id="PTHR43123">
    <property type="entry name" value="POLYSACCHARIDE DEACETYLASE-RELATED"/>
    <property type="match status" value="1"/>
</dbReference>
<name>A0A1I6H277_9GAMM</name>
<protein>
    <submittedName>
        <fullName evidence="2">Polysaccharide deacetylase</fullName>
    </submittedName>
</protein>